<dbReference type="GO" id="GO:0140662">
    <property type="term" value="F:ATP-dependent protein folding chaperone"/>
    <property type="evidence" value="ECO:0007669"/>
    <property type="project" value="InterPro"/>
</dbReference>
<accession>T1A950</accession>
<keyword evidence="3" id="KW-0346">Stress response</keyword>
<dbReference type="InterPro" id="IPR013126">
    <property type="entry name" value="Hsp_70_fam"/>
</dbReference>
<dbReference type="InterPro" id="IPR029047">
    <property type="entry name" value="HSP70_peptide-bd_sf"/>
</dbReference>
<dbReference type="Gene3D" id="2.60.34.10">
    <property type="entry name" value="Substrate Binding Domain Of DNAk, Chain A, domain 1"/>
    <property type="match status" value="1"/>
</dbReference>
<dbReference type="Pfam" id="PF00012">
    <property type="entry name" value="HSP70"/>
    <property type="match status" value="1"/>
</dbReference>
<dbReference type="PANTHER" id="PTHR19375">
    <property type="entry name" value="HEAT SHOCK PROTEIN 70KDA"/>
    <property type="match status" value="1"/>
</dbReference>
<dbReference type="AlphaFoldDB" id="T1A950"/>
<dbReference type="GO" id="GO:0005524">
    <property type="term" value="F:ATP binding"/>
    <property type="evidence" value="ECO:0007669"/>
    <property type="project" value="UniProtKB-KW"/>
</dbReference>
<proteinExistence type="predicted"/>
<sequence length="58" mass="6032">QGAVLGGAVKDVLLLDVTPLSLGIETMGGVMTKLVEKNTTIPTKAAQDFPPPRTTSPR</sequence>
<dbReference type="EMBL" id="AUZY01006754">
    <property type="protein sequence ID" value="EQD53358.1"/>
    <property type="molecule type" value="Genomic_DNA"/>
</dbReference>
<evidence type="ECO:0000256" key="1">
    <source>
        <dbReference type="ARBA" id="ARBA00022741"/>
    </source>
</evidence>
<evidence type="ECO:0000313" key="3">
    <source>
        <dbReference type="EMBL" id="EQD53358.1"/>
    </source>
</evidence>
<comment type="caution">
    <text evidence="3">The sequence shown here is derived from an EMBL/GenBank/DDBJ whole genome shotgun (WGS) entry which is preliminary data.</text>
</comment>
<gene>
    <name evidence="3" type="ORF">B1B_10308</name>
</gene>
<organism evidence="3">
    <name type="scientific">mine drainage metagenome</name>
    <dbReference type="NCBI Taxonomy" id="410659"/>
    <lineage>
        <taxon>unclassified sequences</taxon>
        <taxon>metagenomes</taxon>
        <taxon>ecological metagenomes</taxon>
    </lineage>
</organism>
<name>T1A950_9ZZZZ</name>
<protein>
    <submittedName>
        <fullName evidence="3">Heat shock protein 70</fullName>
    </submittedName>
</protein>
<reference evidence="3" key="2">
    <citation type="journal article" date="2014" name="ISME J.">
        <title>Microbial stratification in low pH oxic and suboxic macroscopic growths along an acid mine drainage.</title>
        <authorList>
            <person name="Mendez-Garcia C."/>
            <person name="Mesa V."/>
            <person name="Sprenger R.R."/>
            <person name="Richter M."/>
            <person name="Diez M.S."/>
            <person name="Solano J."/>
            <person name="Bargiela R."/>
            <person name="Golyshina O.V."/>
            <person name="Manteca A."/>
            <person name="Ramos J.L."/>
            <person name="Gallego J.R."/>
            <person name="Llorente I."/>
            <person name="Martins Dos Santos V.A."/>
            <person name="Jensen O.N."/>
            <person name="Pelaez A.I."/>
            <person name="Sanchez J."/>
            <person name="Ferrer M."/>
        </authorList>
    </citation>
    <scope>NUCLEOTIDE SEQUENCE</scope>
</reference>
<dbReference type="SUPFAM" id="SSF100920">
    <property type="entry name" value="Heat shock protein 70kD (HSP70), peptide-binding domain"/>
    <property type="match status" value="1"/>
</dbReference>
<reference evidence="3" key="1">
    <citation type="submission" date="2013-08" db="EMBL/GenBank/DDBJ databases">
        <authorList>
            <person name="Mendez C."/>
            <person name="Richter M."/>
            <person name="Ferrer M."/>
            <person name="Sanchez J."/>
        </authorList>
    </citation>
    <scope>NUCLEOTIDE SEQUENCE</scope>
</reference>
<keyword evidence="2" id="KW-0067">ATP-binding</keyword>
<keyword evidence="1" id="KW-0547">Nucleotide-binding</keyword>
<evidence type="ECO:0000256" key="2">
    <source>
        <dbReference type="ARBA" id="ARBA00022840"/>
    </source>
</evidence>
<feature type="non-terminal residue" evidence="3">
    <location>
        <position position="1"/>
    </location>
</feature>